<keyword evidence="1" id="KW-0732">Signal</keyword>
<reference evidence="3" key="1">
    <citation type="journal article" date="2018" name="Front. Microbiol.">
        <title>Genome-Based Analysis Reveals the Taxonomy and Diversity of the Family Idiomarinaceae.</title>
        <authorList>
            <person name="Liu Y."/>
            <person name="Lai Q."/>
            <person name="Shao Z."/>
        </authorList>
    </citation>
    <scope>NUCLEOTIDE SEQUENCE [LARGE SCALE GENOMIC DNA]</scope>
    <source>
        <strain evidence="3">908033</strain>
    </source>
</reference>
<gene>
    <name evidence="2" type="ORF">CWE24_12390</name>
</gene>
<feature type="signal peptide" evidence="1">
    <location>
        <begin position="1"/>
        <end position="29"/>
    </location>
</feature>
<organism evidence="2 3">
    <name type="scientific">Pseudidiomarina donghaiensis</name>
    <dbReference type="NCBI Taxonomy" id="519452"/>
    <lineage>
        <taxon>Bacteria</taxon>
        <taxon>Pseudomonadati</taxon>
        <taxon>Pseudomonadota</taxon>
        <taxon>Gammaproteobacteria</taxon>
        <taxon>Alteromonadales</taxon>
        <taxon>Idiomarinaceae</taxon>
        <taxon>Pseudidiomarina</taxon>
    </lineage>
</organism>
<evidence type="ECO:0000313" key="3">
    <source>
        <dbReference type="Proteomes" id="UP000286985"/>
    </source>
</evidence>
<evidence type="ECO:0000256" key="1">
    <source>
        <dbReference type="SAM" id="SignalP"/>
    </source>
</evidence>
<feature type="chain" id="PRO_5019441142" evidence="1">
    <location>
        <begin position="30"/>
        <end position="198"/>
    </location>
</feature>
<accession>A0A432XBD2</accession>
<dbReference type="RefSeq" id="WP_092842154.1">
    <property type="nucleotide sequence ID" value="NZ_FPCF01000011.1"/>
</dbReference>
<dbReference type="EMBL" id="PIPU01000010">
    <property type="protein sequence ID" value="RUO45952.1"/>
    <property type="molecule type" value="Genomic_DNA"/>
</dbReference>
<protein>
    <submittedName>
        <fullName evidence="2">Uncharacterized protein</fullName>
    </submittedName>
</protein>
<comment type="caution">
    <text evidence="2">The sequence shown here is derived from an EMBL/GenBank/DDBJ whole genome shotgun (WGS) entry which is preliminary data.</text>
</comment>
<name>A0A432XBD2_9GAMM</name>
<dbReference type="AlphaFoldDB" id="A0A432XBD2"/>
<evidence type="ECO:0000313" key="2">
    <source>
        <dbReference type="EMBL" id="RUO45952.1"/>
    </source>
</evidence>
<dbReference type="Proteomes" id="UP000286985">
    <property type="component" value="Unassembled WGS sequence"/>
</dbReference>
<proteinExistence type="predicted"/>
<sequence>MIFNNTYLVKMSNILLGGCLLALASPIQAAMMKCKVEDAVGFNVDQFSGEINKFNRIYDFVPIGSYFTIQFRALNKSDNSVFWNTNFEIEFSNNVKAQVNHINPIKYSSIKKSEDNNHNIVTYRLDHEFDKDVHATIDTYFIHIQTRTGVFRFSPYNPSKTLWAGLYQKNAGSQSFAQALRCNLDINGLNNQLKAVKA</sequence>
<keyword evidence="3" id="KW-1185">Reference proteome</keyword>